<evidence type="ECO:0000313" key="10">
    <source>
        <dbReference type="Proteomes" id="UP000663064"/>
    </source>
</evidence>
<dbReference type="InterPro" id="IPR012336">
    <property type="entry name" value="Thioredoxin-like_fold"/>
</dbReference>
<evidence type="ECO:0000313" key="9">
    <source>
        <dbReference type="EMBL" id="QOS11414.1"/>
    </source>
</evidence>
<dbReference type="EMBL" id="CP063205">
    <property type="protein sequence ID" value="QOS11414.1"/>
    <property type="molecule type" value="Genomic_DNA"/>
</dbReference>
<evidence type="ECO:0000259" key="8">
    <source>
        <dbReference type="Pfam" id="PF13462"/>
    </source>
</evidence>
<gene>
    <name evidence="9" type="ORF">HfgLR_06355</name>
</gene>
<dbReference type="Pfam" id="PF13462">
    <property type="entry name" value="Thioredoxin_4"/>
    <property type="match status" value="1"/>
</dbReference>
<dbReference type="InterPro" id="IPR036249">
    <property type="entry name" value="Thioredoxin-like_sf"/>
</dbReference>
<evidence type="ECO:0000256" key="4">
    <source>
        <dbReference type="ARBA" id="ARBA00022982"/>
    </source>
</evidence>
<dbReference type="Proteomes" id="UP000663064">
    <property type="component" value="Chromosome"/>
</dbReference>
<reference evidence="9" key="1">
    <citation type="journal article" date="2021" name="Front. Microbiol.">
        <title>Cellular and Genomic Properties of Haloferax gibbonsii LR2-5, the Host of Euryarchaeal Virus HFTV1.</title>
        <authorList>
            <person name="Tittes C."/>
            <person name="Schwarzer S."/>
            <person name="Pfeiffer F."/>
            <person name="Dyall-Smith M."/>
            <person name="Rodriguez-Franco M."/>
            <person name="Oksanen H.M."/>
            <person name="Quax T.E.F."/>
        </authorList>
    </citation>
    <scope>NUCLEOTIDE SEQUENCE</scope>
    <source>
        <strain evidence="9">LR2-5</strain>
    </source>
</reference>
<evidence type="ECO:0000256" key="5">
    <source>
        <dbReference type="ARBA" id="ARBA00023002"/>
    </source>
</evidence>
<feature type="domain" description="Thioredoxin-like fold" evidence="8">
    <location>
        <begin position="53"/>
        <end position="225"/>
    </location>
</feature>
<dbReference type="AlphaFoldDB" id="A0A871BF70"/>
<keyword evidence="3" id="KW-0732">Signal</keyword>
<evidence type="ECO:0000256" key="2">
    <source>
        <dbReference type="ARBA" id="ARBA00007787"/>
    </source>
</evidence>
<evidence type="ECO:0000256" key="1">
    <source>
        <dbReference type="ARBA" id="ARBA00005791"/>
    </source>
</evidence>
<dbReference type="PANTHER" id="PTHR13887">
    <property type="entry name" value="GLUTATHIONE S-TRANSFERASE KAPPA"/>
    <property type="match status" value="1"/>
</dbReference>
<protein>
    <submittedName>
        <fullName evidence="9">Thioredoxin domain protein</fullName>
    </submittedName>
</protein>
<dbReference type="SUPFAM" id="SSF52833">
    <property type="entry name" value="Thioredoxin-like"/>
    <property type="match status" value="1"/>
</dbReference>
<dbReference type="RefSeq" id="WP_193493263.1">
    <property type="nucleotide sequence ID" value="NZ_CP063205.1"/>
</dbReference>
<keyword evidence="5" id="KW-0560">Oxidoreductase</keyword>
<keyword evidence="4" id="KW-0813">Transport</keyword>
<dbReference type="GO" id="GO:0016491">
    <property type="term" value="F:oxidoreductase activity"/>
    <property type="evidence" value="ECO:0007669"/>
    <property type="project" value="UniProtKB-KW"/>
</dbReference>
<dbReference type="PROSITE" id="PS51257">
    <property type="entry name" value="PROKAR_LIPOPROTEIN"/>
    <property type="match status" value="1"/>
</dbReference>
<accession>A0A871BF70</accession>
<evidence type="ECO:0000256" key="3">
    <source>
        <dbReference type="ARBA" id="ARBA00022729"/>
    </source>
</evidence>
<comment type="similarity">
    <text evidence="1">Belongs to the thioredoxin family. DsbA subfamily.</text>
</comment>
<dbReference type="GeneID" id="59458931"/>
<keyword evidence="4" id="KW-0249">Electron transport</keyword>
<dbReference type="Gene3D" id="3.40.30.10">
    <property type="entry name" value="Glutaredoxin"/>
    <property type="match status" value="1"/>
</dbReference>
<keyword evidence="6" id="KW-1015">Disulfide bond</keyword>
<dbReference type="PANTHER" id="PTHR13887:SF14">
    <property type="entry name" value="DISULFIDE BOND FORMATION PROTEIN D"/>
    <property type="match status" value="1"/>
</dbReference>
<sequence length="227" mass="24200">MRNTRRAYLAATAGALTLGTAGCLGGGSGGSGDDAVAAIGCEVPARDTVDSLPTPVIGAEDASVVVDVWEDFACPHCATFAVEVAQQLRSEYVSEGVVRYRHHDLPIPVDDWWSWKGASAARAVQDEADDETFFEFAHTLYENQSEFTGGDAEGSLSTLRSLADDADLDGCSVAAAASRERYRPLIEAERTEAVDERGFQGTPTVLVDGEQVAPRWSDLQSAVEDAR</sequence>
<organism evidence="9 10">
    <name type="scientific">Haloferax gibbonsii</name>
    <dbReference type="NCBI Taxonomy" id="35746"/>
    <lineage>
        <taxon>Archaea</taxon>
        <taxon>Methanobacteriati</taxon>
        <taxon>Methanobacteriota</taxon>
        <taxon>Stenosarchaea group</taxon>
        <taxon>Halobacteria</taxon>
        <taxon>Halobacteriales</taxon>
        <taxon>Haloferacaceae</taxon>
        <taxon>Haloferax</taxon>
    </lineage>
</organism>
<comment type="similarity">
    <text evidence="2">Belongs to the glutaredoxin family.</text>
</comment>
<keyword evidence="7" id="KW-0676">Redox-active center</keyword>
<evidence type="ECO:0000256" key="7">
    <source>
        <dbReference type="ARBA" id="ARBA00023284"/>
    </source>
</evidence>
<proteinExistence type="inferred from homology"/>
<name>A0A871BF70_HALGI</name>
<evidence type="ECO:0000256" key="6">
    <source>
        <dbReference type="ARBA" id="ARBA00023157"/>
    </source>
</evidence>